<comment type="caution">
    <text evidence="1">The sequence shown here is derived from an EMBL/GenBank/DDBJ whole genome shotgun (WGS) entry which is preliminary data.</text>
</comment>
<keyword evidence="2" id="KW-1185">Reference proteome</keyword>
<sequence length="51" mass="6034">MHVPNIVSYYERNIIKQQRQLLLKKIEIKWTSGNPTNIMQGMCRTIEFVGL</sequence>
<accession>A0A9P0JTW8</accession>
<dbReference type="Proteomes" id="UP001152888">
    <property type="component" value="Unassembled WGS sequence"/>
</dbReference>
<gene>
    <name evidence="1" type="ORF">ACAOBT_LOCUS2975</name>
</gene>
<dbReference type="AlphaFoldDB" id="A0A9P0JTW8"/>
<organism evidence="1 2">
    <name type="scientific">Acanthoscelides obtectus</name>
    <name type="common">Bean weevil</name>
    <name type="synonym">Bruchus obtectus</name>
    <dbReference type="NCBI Taxonomy" id="200917"/>
    <lineage>
        <taxon>Eukaryota</taxon>
        <taxon>Metazoa</taxon>
        <taxon>Ecdysozoa</taxon>
        <taxon>Arthropoda</taxon>
        <taxon>Hexapoda</taxon>
        <taxon>Insecta</taxon>
        <taxon>Pterygota</taxon>
        <taxon>Neoptera</taxon>
        <taxon>Endopterygota</taxon>
        <taxon>Coleoptera</taxon>
        <taxon>Polyphaga</taxon>
        <taxon>Cucujiformia</taxon>
        <taxon>Chrysomeloidea</taxon>
        <taxon>Chrysomelidae</taxon>
        <taxon>Bruchinae</taxon>
        <taxon>Bruchini</taxon>
        <taxon>Acanthoscelides</taxon>
    </lineage>
</organism>
<proteinExistence type="predicted"/>
<protein>
    <submittedName>
        <fullName evidence="1">Uncharacterized protein</fullName>
    </submittedName>
</protein>
<evidence type="ECO:0000313" key="2">
    <source>
        <dbReference type="Proteomes" id="UP001152888"/>
    </source>
</evidence>
<reference evidence="1" key="1">
    <citation type="submission" date="2022-03" db="EMBL/GenBank/DDBJ databases">
        <authorList>
            <person name="Sayadi A."/>
        </authorList>
    </citation>
    <scope>NUCLEOTIDE SEQUENCE</scope>
</reference>
<evidence type="ECO:0000313" key="1">
    <source>
        <dbReference type="EMBL" id="CAH1959024.1"/>
    </source>
</evidence>
<name>A0A9P0JTW8_ACAOB</name>
<dbReference type="EMBL" id="CAKOFQ010006680">
    <property type="protein sequence ID" value="CAH1959024.1"/>
    <property type="molecule type" value="Genomic_DNA"/>
</dbReference>